<evidence type="ECO:0000313" key="4">
    <source>
        <dbReference type="EMBL" id="ETN65825.1"/>
    </source>
</evidence>
<dbReference type="VEuPathDB" id="VectorBase:ADAC002401"/>
<keyword evidence="2" id="KW-1133">Transmembrane helix</keyword>
<reference evidence="4 6" key="1">
    <citation type="journal article" date="2010" name="BMC Genomics">
        <title>Combination of measures distinguishes pre-miRNAs from other stem-loops in the genome of the newly sequenced Anopheles darlingi.</title>
        <authorList>
            <person name="Mendes N.D."/>
            <person name="Freitas A.T."/>
            <person name="Vasconcelos A.T."/>
            <person name="Sagot M.F."/>
        </authorList>
    </citation>
    <scope>NUCLEOTIDE SEQUENCE</scope>
</reference>
<evidence type="ECO:0008006" key="7">
    <source>
        <dbReference type="Google" id="ProtNLM"/>
    </source>
</evidence>
<keyword evidence="6" id="KW-1185">Reference proteome</keyword>
<dbReference type="eggNOG" id="KOG4617">
    <property type="taxonomic scope" value="Eukaryota"/>
</dbReference>
<dbReference type="FunCoup" id="W5JSD3">
    <property type="interactions" value="772"/>
</dbReference>
<gene>
    <name evidence="4" type="ORF">AND_002401</name>
</gene>
<dbReference type="PANTHER" id="PTHR15644">
    <property type="entry name" value="OSTEOPETROSIS ASSOCIATED TRANSMEMBRANE PROTEIN 1"/>
    <property type="match status" value="1"/>
</dbReference>
<accession>W5JSD3</accession>
<evidence type="ECO:0000313" key="6">
    <source>
        <dbReference type="Proteomes" id="UP000000673"/>
    </source>
</evidence>
<reference evidence="5" key="4">
    <citation type="submission" date="2015-06" db="UniProtKB">
        <authorList>
            <consortium name="EnsemblMetazoa"/>
        </authorList>
    </citation>
    <scope>IDENTIFICATION</scope>
</reference>
<dbReference type="InterPro" id="IPR019172">
    <property type="entry name" value="Osteopetrosis-assoc_TM_1"/>
</dbReference>
<dbReference type="VEuPathDB" id="VectorBase:ADAR2_003839"/>
<dbReference type="AlphaFoldDB" id="W5JSD3"/>
<name>W5JSD3_ANODA</name>
<keyword evidence="2" id="KW-0472">Membrane</keyword>
<keyword evidence="3" id="KW-0732">Signal</keyword>
<dbReference type="OMA" id="QYENRSI"/>
<dbReference type="Pfam" id="PF09777">
    <property type="entry name" value="OSTMP1"/>
    <property type="match status" value="1"/>
</dbReference>
<reference evidence="4" key="2">
    <citation type="submission" date="2010-05" db="EMBL/GenBank/DDBJ databases">
        <authorList>
            <person name="Almeida L.G."/>
            <person name="Nicolas M.F."/>
            <person name="Souza R.C."/>
            <person name="Vasconcelos A.T.R."/>
        </authorList>
    </citation>
    <scope>NUCLEOTIDE SEQUENCE</scope>
</reference>
<sequence length="333" mass="37088">MKSPLILLAVGILCCIASVSMEPVCVDLELFLKKYEKLLSILQFNTTPVFKLCTNETAIDYYNEAVGHYQNMTNANECKKYLVEKRLNMYHMVYDQLNALWGSANCEACIGAVNETAEFMRLSGAVEKCFEANDTSACVSCEPDYLRVQQFYGQLEKGRHGVAMCFDVEDRMNQTRQRWSGQYNCCKDKQRSMVAFGSIASVACLFPLAFYLVMHLVAVRSEARQLSLLTAMSTDDSTPAGRTTTPRSGGVTAKDNRSSSSIQEVEDAEDEEGTVESVHGESTNDLNNSTANLIEISHPTDMHVNHMEAQRSPQKNITKLLDTSEGDDESLLL</sequence>
<evidence type="ECO:0000256" key="1">
    <source>
        <dbReference type="SAM" id="MobiDB-lite"/>
    </source>
</evidence>
<dbReference type="STRING" id="43151.W5JSD3"/>
<dbReference type="PANTHER" id="PTHR15644:SF2">
    <property type="entry name" value="OSTEOPETROSIS-ASSOCIATED TRANSMEMBRANE PROTEIN 1"/>
    <property type="match status" value="1"/>
</dbReference>
<evidence type="ECO:0000256" key="3">
    <source>
        <dbReference type="SAM" id="SignalP"/>
    </source>
</evidence>
<organism evidence="4">
    <name type="scientific">Anopheles darlingi</name>
    <name type="common">Mosquito</name>
    <dbReference type="NCBI Taxonomy" id="43151"/>
    <lineage>
        <taxon>Eukaryota</taxon>
        <taxon>Metazoa</taxon>
        <taxon>Ecdysozoa</taxon>
        <taxon>Arthropoda</taxon>
        <taxon>Hexapoda</taxon>
        <taxon>Insecta</taxon>
        <taxon>Pterygota</taxon>
        <taxon>Neoptera</taxon>
        <taxon>Endopterygota</taxon>
        <taxon>Diptera</taxon>
        <taxon>Nematocera</taxon>
        <taxon>Culicoidea</taxon>
        <taxon>Culicidae</taxon>
        <taxon>Anophelinae</taxon>
        <taxon>Anopheles</taxon>
    </lineage>
</organism>
<reference evidence="4" key="3">
    <citation type="journal article" date="2013" name="Nucleic Acids Res.">
        <title>The genome of Anopheles darlingi, the main neotropical malaria vector.</title>
        <authorList>
            <person name="Marinotti O."/>
            <person name="Cerqueira G.C."/>
            <person name="de Almeida L.G."/>
            <person name="Ferro M.I."/>
            <person name="Loreto E.L."/>
            <person name="Zaha A."/>
            <person name="Teixeira S.M."/>
            <person name="Wespiser A.R."/>
            <person name="Almeida E Silva A."/>
            <person name="Schlindwein A.D."/>
            <person name="Pacheco A.C."/>
            <person name="Silva A.L."/>
            <person name="Graveley B.R."/>
            <person name="Walenz B.P."/>
            <person name="Lima Bde A."/>
            <person name="Ribeiro C.A."/>
            <person name="Nunes-Silva C.G."/>
            <person name="de Carvalho C.R."/>
            <person name="Soares C.M."/>
            <person name="de Menezes C.B."/>
            <person name="Matiolli C."/>
            <person name="Caffrey D."/>
            <person name="Araujo D.A."/>
            <person name="de Oliveira D.M."/>
            <person name="Golenbock D."/>
            <person name="Grisard E.C."/>
            <person name="Fantinatti-Garboggini F."/>
            <person name="de Carvalho F.M."/>
            <person name="Barcellos F.G."/>
            <person name="Prosdocimi F."/>
            <person name="May G."/>
            <person name="Azevedo Junior G.M."/>
            <person name="Guimaraes G.M."/>
            <person name="Goldman G.H."/>
            <person name="Padilha I.Q."/>
            <person name="Batista Jda S."/>
            <person name="Ferro J.A."/>
            <person name="Ribeiro J.M."/>
            <person name="Fietto J.L."/>
            <person name="Dabbas K.M."/>
            <person name="Cerdeira L."/>
            <person name="Agnez-Lima L.F."/>
            <person name="Brocchi M."/>
            <person name="de Carvalho M.O."/>
            <person name="Teixeira Mde M."/>
            <person name="Diniz Maia Mde M."/>
            <person name="Goldman M.H."/>
            <person name="Cruz Schneider M.P."/>
            <person name="Felipe M.S."/>
            <person name="Hungria M."/>
            <person name="Nicolas M.F."/>
            <person name="Pereira M."/>
            <person name="Montes M.A."/>
            <person name="Cantao M.E."/>
            <person name="Vincentz M."/>
            <person name="Rafael M.S."/>
            <person name="Silverman N."/>
            <person name="Stoco P.H."/>
            <person name="Souza R.C."/>
            <person name="Vicentini R."/>
            <person name="Gazzinelli R.T."/>
            <person name="Neves Rde O."/>
            <person name="Silva R."/>
            <person name="Astolfi-Filho S."/>
            <person name="Maciel T.E."/>
            <person name="Urmenyi T.P."/>
            <person name="Tadei W.P."/>
            <person name="Camargo E.P."/>
            <person name="de Vasconcelos A.T."/>
        </authorList>
    </citation>
    <scope>NUCLEOTIDE SEQUENCE</scope>
</reference>
<feature type="transmembrane region" description="Helical" evidence="2">
    <location>
        <begin position="193"/>
        <end position="214"/>
    </location>
</feature>
<evidence type="ECO:0000256" key="2">
    <source>
        <dbReference type="SAM" id="Phobius"/>
    </source>
</evidence>
<evidence type="ECO:0000313" key="5">
    <source>
        <dbReference type="EnsemblMetazoa" id="ADAC002401-PA"/>
    </source>
</evidence>
<feature type="chain" id="PRO_5010155908" description="Osteopetrosis-associated transmembrane protein 1" evidence="3">
    <location>
        <begin position="22"/>
        <end position="333"/>
    </location>
</feature>
<dbReference type="EMBL" id="ADMH02000572">
    <property type="protein sequence ID" value="ETN65825.1"/>
    <property type="molecule type" value="Genomic_DNA"/>
</dbReference>
<dbReference type="GO" id="GO:0005829">
    <property type="term" value="C:cytosol"/>
    <property type="evidence" value="ECO:0007669"/>
    <property type="project" value="TreeGrafter"/>
</dbReference>
<dbReference type="EnsemblMetazoa" id="ADAC002401-RA">
    <property type="protein sequence ID" value="ADAC002401-PA"/>
    <property type="gene ID" value="ADAC002401"/>
</dbReference>
<feature type="region of interest" description="Disordered" evidence="1">
    <location>
        <begin position="234"/>
        <end position="287"/>
    </location>
</feature>
<feature type="compositionally biased region" description="Acidic residues" evidence="1">
    <location>
        <begin position="264"/>
        <end position="274"/>
    </location>
</feature>
<proteinExistence type="predicted"/>
<dbReference type="Proteomes" id="UP000000673">
    <property type="component" value="Unassembled WGS sequence"/>
</dbReference>
<feature type="signal peptide" evidence="3">
    <location>
        <begin position="1"/>
        <end position="21"/>
    </location>
</feature>
<feature type="compositionally biased region" description="Polar residues" evidence="1">
    <location>
        <begin position="234"/>
        <end position="247"/>
    </location>
</feature>
<protein>
    <recommendedName>
        <fullName evidence="7">Osteopetrosis-associated transmembrane protein 1</fullName>
    </recommendedName>
</protein>
<dbReference type="HOGENOM" id="CLU_809461_0_0_1"/>
<keyword evidence="2" id="KW-0812">Transmembrane</keyword>